<dbReference type="Proteomes" id="UP000784294">
    <property type="component" value="Unassembled WGS sequence"/>
</dbReference>
<dbReference type="EMBL" id="CAAALY010060762">
    <property type="protein sequence ID" value="VEL23226.1"/>
    <property type="molecule type" value="Genomic_DNA"/>
</dbReference>
<proteinExistence type="predicted"/>
<name>A0A448WY81_9PLAT</name>
<keyword evidence="2" id="KW-1185">Reference proteome</keyword>
<evidence type="ECO:0000313" key="2">
    <source>
        <dbReference type="Proteomes" id="UP000784294"/>
    </source>
</evidence>
<dbReference type="AlphaFoldDB" id="A0A448WY81"/>
<sequence length="122" mass="13852">MKVVDTDQANAQPRVNAEEVGLCRIVLKVEDGSYGHPVEHHRGKVEEGVNEFQDPMIKTPIDSSSDDAIHNTDESLAQVQRSHRQESQGLVWRNTTVRPFHKFLPTNILLEMESLVSKKKHD</sequence>
<gene>
    <name evidence="1" type="ORF">PXEA_LOCUS16666</name>
</gene>
<reference evidence="1" key="1">
    <citation type="submission" date="2018-11" db="EMBL/GenBank/DDBJ databases">
        <authorList>
            <consortium name="Pathogen Informatics"/>
        </authorList>
    </citation>
    <scope>NUCLEOTIDE SEQUENCE</scope>
</reference>
<comment type="caution">
    <text evidence="1">The sequence shown here is derived from an EMBL/GenBank/DDBJ whole genome shotgun (WGS) entry which is preliminary data.</text>
</comment>
<evidence type="ECO:0000313" key="1">
    <source>
        <dbReference type="EMBL" id="VEL23226.1"/>
    </source>
</evidence>
<protein>
    <submittedName>
        <fullName evidence="1">Uncharacterized protein</fullName>
    </submittedName>
</protein>
<organism evidence="1 2">
    <name type="scientific">Protopolystoma xenopodis</name>
    <dbReference type="NCBI Taxonomy" id="117903"/>
    <lineage>
        <taxon>Eukaryota</taxon>
        <taxon>Metazoa</taxon>
        <taxon>Spiralia</taxon>
        <taxon>Lophotrochozoa</taxon>
        <taxon>Platyhelminthes</taxon>
        <taxon>Monogenea</taxon>
        <taxon>Polyopisthocotylea</taxon>
        <taxon>Polystomatidea</taxon>
        <taxon>Polystomatidae</taxon>
        <taxon>Protopolystoma</taxon>
    </lineage>
</organism>
<accession>A0A448WY81</accession>